<gene>
    <name evidence="2" type="ORF">OHAE_5222</name>
</gene>
<organism evidence="2 3">
    <name type="scientific">Ochrobactrum soli</name>
    <dbReference type="NCBI Taxonomy" id="2448455"/>
    <lineage>
        <taxon>Bacteria</taxon>
        <taxon>Pseudomonadati</taxon>
        <taxon>Pseudomonadota</taxon>
        <taxon>Alphaproteobacteria</taxon>
        <taxon>Hyphomicrobiales</taxon>
        <taxon>Brucellaceae</taxon>
        <taxon>Brucella/Ochrobactrum group</taxon>
        <taxon>Ochrobactrum</taxon>
    </lineage>
</organism>
<dbReference type="RefSeq" id="WP_109366718.1">
    <property type="nucleotide sequence ID" value="NZ_OOFM01000003.1"/>
</dbReference>
<evidence type="ECO:0000313" key="2">
    <source>
        <dbReference type="EMBL" id="SPL62615.1"/>
    </source>
</evidence>
<feature type="coiled-coil region" evidence="1">
    <location>
        <begin position="120"/>
        <end position="158"/>
    </location>
</feature>
<evidence type="ECO:0000256" key="1">
    <source>
        <dbReference type="SAM" id="Coils"/>
    </source>
</evidence>
<protein>
    <submittedName>
        <fullName evidence="2">Uncharacterized protein</fullName>
    </submittedName>
</protein>
<proteinExistence type="predicted"/>
<dbReference type="Proteomes" id="UP000246073">
    <property type="component" value="Unassembled WGS sequence"/>
</dbReference>
<dbReference type="AlphaFoldDB" id="A0A2P9HEV8"/>
<reference evidence="3" key="1">
    <citation type="submission" date="2017-12" db="EMBL/GenBank/DDBJ databases">
        <authorList>
            <person name="Diaz M."/>
        </authorList>
    </citation>
    <scope>NUCLEOTIDE SEQUENCE [LARGE SCALE GENOMIC DNA]</scope>
    <source>
        <strain evidence="3">FI11154</strain>
    </source>
</reference>
<sequence>MSDHKATHRSIVWSEQKLDELDALITELDSYGKNLDGKAVADANKALGRIRASRAAFKTYLDGARLEADETIKGEAEKTSRIAANARTDIEEEWVEAELAFQSFLSAASADAKAARKALVARTRAERKALETSLDKIRDETTATIEAARKEFDAALDRVSKETGKVEAGAGRISVAGAESWQAIREGLKEAHAVHVNTARKIAAAFARLS</sequence>
<keyword evidence="1" id="KW-0175">Coiled coil</keyword>
<evidence type="ECO:0000313" key="3">
    <source>
        <dbReference type="Proteomes" id="UP000246073"/>
    </source>
</evidence>
<accession>A0A2P9HEV8</accession>
<name>A0A2P9HEV8_9HYPH</name>
<dbReference type="EMBL" id="OOFM01000003">
    <property type="protein sequence ID" value="SPL62615.1"/>
    <property type="molecule type" value="Genomic_DNA"/>
</dbReference>